<name>A0ABS8AUS8_9BACT</name>
<reference evidence="1" key="1">
    <citation type="submission" date="2021-10" db="EMBL/GenBank/DDBJ databases">
        <authorList>
            <person name="Dean J.D."/>
            <person name="Kim M.K."/>
            <person name="Newey C.N."/>
            <person name="Stoker T.S."/>
            <person name="Thompson D.W."/>
            <person name="Grose J.H."/>
        </authorList>
    </citation>
    <scope>NUCLEOTIDE SEQUENCE</scope>
    <source>
        <strain evidence="1">BT178</strain>
    </source>
</reference>
<accession>A0ABS8AUS8</accession>
<comment type="caution">
    <text evidence="1">The sequence shown here is derived from an EMBL/GenBank/DDBJ whole genome shotgun (WGS) entry which is preliminary data.</text>
</comment>
<dbReference type="EMBL" id="JAJADR010000003">
    <property type="protein sequence ID" value="MCB2409119.1"/>
    <property type="molecule type" value="Genomic_DNA"/>
</dbReference>
<organism evidence="1 2">
    <name type="scientific">Hymenobacter lucidus</name>
    <dbReference type="NCBI Taxonomy" id="2880930"/>
    <lineage>
        <taxon>Bacteria</taxon>
        <taxon>Pseudomonadati</taxon>
        <taxon>Bacteroidota</taxon>
        <taxon>Cytophagia</taxon>
        <taxon>Cytophagales</taxon>
        <taxon>Hymenobacteraceae</taxon>
        <taxon>Hymenobacter</taxon>
    </lineage>
</organism>
<dbReference type="Proteomes" id="UP001165296">
    <property type="component" value="Unassembled WGS sequence"/>
</dbReference>
<protein>
    <recommendedName>
        <fullName evidence="3">Histidine kinase</fullName>
    </recommendedName>
</protein>
<evidence type="ECO:0000313" key="2">
    <source>
        <dbReference type="Proteomes" id="UP001165296"/>
    </source>
</evidence>
<evidence type="ECO:0008006" key="3">
    <source>
        <dbReference type="Google" id="ProtNLM"/>
    </source>
</evidence>
<gene>
    <name evidence="1" type="ORF">LGH74_14100</name>
</gene>
<proteinExistence type="predicted"/>
<evidence type="ECO:0000313" key="1">
    <source>
        <dbReference type="EMBL" id="MCB2409119.1"/>
    </source>
</evidence>
<keyword evidence="2" id="KW-1185">Reference proteome</keyword>
<sequence>MDISTLDFQQASIKQVLFKSRLRSVLYGVREADADLFSLQLNPLGQWLHTVVKPKYGGYPEVLEIERVLQLLLSTGQELVKQYQRGHIEEARAGLEKINQYSDQITDLLQKLAHTSQRTAA</sequence>
<dbReference type="RefSeq" id="WP_226176637.1">
    <property type="nucleotide sequence ID" value="NZ_JAJADR010000003.1"/>
</dbReference>
<dbReference type="Gene3D" id="1.20.120.30">
    <property type="entry name" value="Aspartate receptor, ligand-binding domain"/>
    <property type="match status" value="1"/>
</dbReference>